<dbReference type="Pfam" id="PF00085">
    <property type="entry name" value="Thioredoxin"/>
    <property type="match status" value="2"/>
</dbReference>
<feature type="disulfide bond" description="Redox-active" evidence="11">
    <location>
        <begin position="396"/>
        <end position="399"/>
    </location>
</feature>
<evidence type="ECO:0000313" key="16">
    <source>
        <dbReference type="Ensembl" id="ENSCINP00000006342.3"/>
    </source>
</evidence>
<dbReference type="InParanoid" id="F6RBW8"/>
<reference evidence="16" key="3">
    <citation type="submission" date="2025-09" db="UniProtKB">
        <authorList>
            <consortium name="Ensembl"/>
        </authorList>
    </citation>
    <scope>IDENTIFICATION</scope>
</reference>
<dbReference type="NCBIfam" id="TIGR01130">
    <property type="entry name" value="ER_PDI_fam"/>
    <property type="match status" value="1"/>
</dbReference>
<keyword evidence="6" id="KW-0677">Repeat</keyword>
<organism evidence="16 17">
    <name type="scientific">Ciona intestinalis</name>
    <name type="common">Transparent sea squirt</name>
    <name type="synonym">Ascidia intestinalis</name>
    <dbReference type="NCBI Taxonomy" id="7719"/>
    <lineage>
        <taxon>Eukaryota</taxon>
        <taxon>Metazoa</taxon>
        <taxon>Chordata</taxon>
        <taxon>Tunicata</taxon>
        <taxon>Ascidiacea</taxon>
        <taxon>Phlebobranchia</taxon>
        <taxon>Cionidae</taxon>
        <taxon>Ciona</taxon>
    </lineage>
</organism>
<dbReference type="SUPFAM" id="SSF52833">
    <property type="entry name" value="Thioredoxin-like"/>
    <property type="match status" value="4"/>
</dbReference>
<dbReference type="HOGENOM" id="CLU_025879_1_0_1"/>
<evidence type="ECO:0000259" key="15">
    <source>
        <dbReference type="PROSITE" id="PS51352"/>
    </source>
</evidence>
<evidence type="ECO:0000256" key="2">
    <source>
        <dbReference type="ARBA" id="ARBA00004319"/>
    </source>
</evidence>
<sequence>LTLNECYFLSLCEVPDATPEVKEENGVLILTNDNFDSVVTETKHVLVEFYAPWCGHCKALAPEYAKAAAQLKEEGSEVKLGMVDATVETELGTKFKVQGYPTLKFFKNGSPLEYGGGRQAADIVSWLKKKTGPPTVPLENAEAVANFKKDNEVVVIGYFPDSESDGHLSFKKVADEIDDVMFGSIHTAEAAAESDIAENTVTVFKQFDEGRADYDGAVTDGDLLNKFVKENQLRLVTEFTSESAPKIFGGDIQIHNLLFIPKLSQESQDHLTAFTEAAKQFKGKVLFIYIDTDSEENKRVMEFFGLTDADIPDYRIIKMSENMAKFKPDTKELTTEAIAAFTNKVVTGEVQRHLMSAEIPDDWDKNPVTVLVGKNFEQVAYDKKKKVFVEFYAPWCGHCKSLAPTWDKLGEKYSDNADVVIAKMDSTANELSQFEISGFPTLKFFPEVAEGEEQKVLDYDGDRTVEAMAAFIDSNGEKVSGGGDEDLEEVDEEDLDEDMDDSL</sequence>
<dbReference type="Gene3D" id="3.40.30.10">
    <property type="entry name" value="Glutaredoxin"/>
    <property type="match status" value="4"/>
</dbReference>
<dbReference type="CDD" id="cd02995">
    <property type="entry name" value="PDI_a_PDI_a'_C"/>
    <property type="match status" value="1"/>
</dbReference>
<evidence type="ECO:0000256" key="3">
    <source>
        <dbReference type="ARBA" id="ARBA00006347"/>
    </source>
</evidence>
<keyword evidence="10 11" id="KW-0676">Redox-active center</keyword>
<evidence type="ECO:0000256" key="1">
    <source>
        <dbReference type="ARBA" id="ARBA00001182"/>
    </source>
</evidence>
<dbReference type="GO" id="GO:0006457">
    <property type="term" value="P:protein folding"/>
    <property type="evidence" value="ECO:0000318"/>
    <property type="project" value="GO_Central"/>
</dbReference>
<dbReference type="EC" id="5.3.4.1" evidence="4 13"/>
<reference evidence="16" key="2">
    <citation type="submission" date="2025-08" db="UniProtKB">
        <authorList>
            <consortium name="Ensembl"/>
        </authorList>
    </citation>
    <scope>IDENTIFICATION</scope>
</reference>
<dbReference type="GO" id="GO:0034976">
    <property type="term" value="P:response to endoplasmic reticulum stress"/>
    <property type="evidence" value="ECO:0000318"/>
    <property type="project" value="GO_Central"/>
</dbReference>
<evidence type="ECO:0000256" key="6">
    <source>
        <dbReference type="ARBA" id="ARBA00022737"/>
    </source>
</evidence>
<feature type="domain" description="Thioredoxin" evidence="15">
    <location>
        <begin position="332"/>
        <end position="477"/>
    </location>
</feature>
<dbReference type="NCBIfam" id="TIGR01126">
    <property type="entry name" value="pdi_dom"/>
    <property type="match status" value="2"/>
</dbReference>
<evidence type="ECO:0000256" key="13">
    <source>
        <dbReference type="RuleBase" id="RU361130"/>
    </source>
</evidence>
<dbReference type="FunFam" id="3.40.30.10:FF:000027">
    <property type="entry name" value="protein disulfide-isomerase A2"/>
    <property type="match status" value="1"/>
</dbReference>
<dbReference type="OMA" id="TRESANM"/>
<evidence type="ECO:0000256" key="8">
    <source>
        <dbReference type="ARBA" id="ARBA00023157"/>
    </source>
</evidence>
<evidence type="ECO:0000256" key="12">
    <source>
        <dbReference type="RuleBase" id="RU004208"/>
    </source>
</evidence>
<dbReference type="InterPro" id="IPR017937">
    <property type="entry name" value="Thioredoxin_CS"/>
</dbReference>
<dbReference type="PROSITE" id="PS51352">
    <property type="entry name" value="THIOREDOXIN_2"/>
    <property type="match status" value="2"/>
</dbReference>
<dbReference type="Pfam" id="PF13848">
    <property type="entry name" value="Thioredoxin_6"/>
    <property type="match status" value="1"/>
</dbReference>
<evidence type="ECO:0000256" key="7">
    <source>
        <dbReference type="ARBA" id="ARBA00022824"/>
    </source>
</evidence>
<keyword evidence="7" id="KW-0256">Endoplasmic reticulum</keyword>
<dbReference type="FunFam" id="3.40.30.10:FF:000023">
    <property type="entry name" value="Protein disulfide-isomerase"/>
    <property type="match status" value="1"/>
</dbReference>
<dbReference type="PANTHER" id="PTHR18929">
    <property type="entry name" value="PROTEIN DISULFIDE ISOMERASE"/>
    <property type="match status" value="1"/>
</dbReference>
<feature type="compositionally biased region" description="Acidic residues" evidence="14">
    <location>
        <begin position="483"/>
        <end position="503"/>
    </location>
</feature>
<gene>
    <name evidence="16" type="primary">LOC100182315</name>
</gene>
<dbReference type="CDD" id="cd02982">
    <property type="entry name" value="PDI_b'_family"/>
    <property type="match status" value="1"/>
</dbReference>
<evidence type="ECO:0000313" key="17">
    <source>
        <dbReference type="Proteomes" id="UP000008144"/>
    </source>
</evidence>
<evidence type="ECO:0000256" key="10">
    <source>
        <dbReference type="ARBA" id="ARBA00023284"/>
    </source>
</evidence>
<dbReference type="InterPro" id="IPR036249">
    <property type="entry name" value="Thioredoxin-like_sf"/>
</dbReference>
<dbReference type="InterPro" id="IPR005788">
    <property type="entry name" value="PDI_thioredoxin-like_dom"/>
</dbReference>
<evidence type="ECO:0000256" key="9">
    <source>
        <dbReference type="ARBA" id="ARBA00023235"/>
    </source>
</evidence>
<keyword evidence="8 11" id="KW-1015">Disulfide bond</keyword>
<dbReference type="AlphaFoldDB" id="F6RBW8"/>
<dbReference type="CDD" id="cd02981">
    <property type="entry name" value="PDI_b_family"/>
    <property type="match status" value="1"/>
</dbReference>
<dbReference type="InterPro" id="IPR013766">
    <property type="entry name" value="Thioredoxin_domain"/>
</dbReference>
<protein>
    <recommendedName>
        <fullName evidence="4 13">Protein disulfide-isomerase</fullName>
        <ecNumber evidence="4 13">5.3.4.1</ecNumber>
    </recommendedName>
</protein>
<keyword evidence="9 13" id="KW-0413">Isomerase</keyword>
<evidence type="ECO:0000256" key="14">
    <source>
        <dbReference type="SAM" id="MobiDB-lite"/>
    </source>
</evidence>
<keyword evidence="5" id="KW-0732">Signal</keyword>
<dbReference type="FunFam" id="3.40.30.10:FF:000042">
    <property type="entry name" value="protein disulfide-isomerase A2"/>
    <property type="match status" value="1"/>
</dbReference>
<dbReference type="Proteomes" id="UP000008144">
    <property type="component" value="Unassembled WGS sequence"/>
</dbReference>
<dbReference type="STRING" id="7719.ENSCINP00000006342"/>
<evidence type="ECO:0000256" key="5">
    <source>
        <dbReference type="ARBA" id="ARBA00022729"/>
    </source>
</evidence>
<dbReference type="PRINTS" id="PR00421">
    <property type="entry name" value="THIOREDOXIN"/>
</dbReference>
<feature type="domain" description="Thioredoxin" evidence="15">
    <location>
        <begin position="8"/>
        <end position="132"/>
    </location>
</feature>
<reference evidence="17" key="1">
    <citation type="journal article" date="2002" name="Science">
        <title>The draft genome of Ciona intestinalis: insights into chordate and vertebrate origins.</title>
        <authorList>
            <person name="Dehal P."/>
            <person name="Satou Y."/>
            <person name="Campbell R.K."/>
            <person name="Chapman J."/>
            <person name="Degnan B."/>
            <person name="De Tomaso A."/>
            <person name="Davidson B."/>
            <person name="Di Gregorio A."/>
            <person name="Gelpke M."/>
            <person name="Goodstein D.M."/>
            <person name="Harafuji N."/>
            <person name="Hastings K.E."/>
            <person name="Ho I."/>
            <person name="Hotta K."/>
            <person name="Huang W."/>
            <person name="Kawashima T."/>
            <person name="Lemaire P."/>
            <person name="Martinez D."/>
            <person name="Meinertzhagen I.A."/>
            <person name="Necula S."/>
            <person name="Nonaka M."/>
            <person name="Putnam N."/>
            <person name="Rash S."/>
            <person name="Saiga H."/>
            <person name="Satake M."/>
            <person name="Terry A."/>
            <person name="Yamada L."/>
            <person name="Wang H.G."/>
            <person name="Awazu S."/>
            <person name="Azumi K."/>
            <person name="Boore J."/>
            <person name="Branno M."/>
            <person name="Chin-Bow S."/>
            <person name="DeSantis R."/>
            <person name="Doyle S."/>
            <person name="Francino P."/>
            <person name="Keys D.N."/>
            <person name="Haga S."/>
            <person name="Hayashi H."/>
            <person name="Hino K."/>
            <person name="Imai K.S."/>
            <person name="Inaba K."/>
            <person name="Kano S."/>
            <person name="Kobayashi K."/>
            <person name="Kobayashi M."/>
            <person name="Lee B.I."/>
            <person name="Makabe K.W."/>
            <person name="Manohar C."/>
            <person name="Matassi G."/>
            <person name="Medina M."/>
            <person name="Mochizuki Y."/>
            <person name="Mount S."/>
            <person name="Morishita T."/>
            <person name="Miura S."/>
            <person name="Nakayama A."/>
            <person name="Nishizaka S."/>
            <person name="Nomoto H."/>
            <person name="Ohta F."/>
            <person name="Oishi K."/>
            <person name="Rigoutsos I."/>
            <person name="Sano M."/>
            <person name="Sasaki A."/>
            <person name="Sasakura Y."/>
            <person name="Shoguchi E."/>
            <person name="Shin-i T."/>
            <person name="Spagnuolo A."/>
            <person name="Stainier D."/>
            <person name="Suzuki M.M."/>
            <person name="Tassy O."/>
            <person name="Takatori N."/>
            <person name="Tokuoka M."/>
            <person name="Yagi K."/>
            <person name="Yoshizaki F."/>
            <person name="Wada S."/>
            <person name="Zhang C."/>
            <person name="Hyatt P.D."/>
            <person name="Larimer F."/>
            <person name="Detter C."/>
            <person name="Doggett N."/>
            <person name="Glavina T."/>
            <person name="Hawkins T."/>
            <person name="Richardson P."/>
            <person name="Lucas S."/>
            <person name="Kohara Y."/>
            <person name="Levine M."/>
            <person name="Satoh N."/>
            <person name="Rokhsar D.S."/>
        </authorList>
    </citation>
    <scope>NUCLEOTIDE SEQUENCE [LARGE SCALE GENOMIC DNA]</scope>
</reference>
<dbReference type="Ensembl" id="ENSCINT00000006342.3">
    <property type="protein sequence ID" value="ENSCINP00000006342.3"/>
    <property type="gene ID" value="ENSCING00000003133.3"/>
</dbReference>
<evidence type="ECO:0000256" key="4">
    <source>
        <dbReference type="ARBA" id="ARBA00012723"/>
    </source>
</evidence>
<evidence type="ECO:0000256" key="11">
    <source>
        <dbReference type="PIRSR" id="PIRSR605792-51"/>
    </source>
</evidence>
<proteinExistence type="inferred from homology"/>
<accession>F6RBW8</accession>
<dbReference type="CDD" id="cd02961">
    <property type="entry name" value="PDI_a_family"/>
    <property type="match status" value="1"/>
</dbReference>
<comment type="catalytic activity">
    <reaction evidence="1 13">
        <text>Catalyzes the rearrangement of -S-S- bonds in proteins.</text>
        <dbReference type="EC" id="5.3.4.1"/>
    </reaction>
</comment>
<dbReference type="GO" id="GO:0005788">
    <property type="term" value="C:endoplasmic reticulum lumen"/>
    <property type="evidence" value="ECO:0007669"/>
    <property type="project" value="UniProtKB-SubCell"/>
</dbReference>
<dbReference type="FunCoup" id="F6RBW8">
    <property type="interactions" value="448"/>
</dbReference>
<keyword evidence="17" id="KW-1185">Reference proteome</keyword>
<dbReference type="FunFam" id="3.40.30.10:FF:000030">
    <property type="entry name" value="Protein disulfide-isomerase"/>
    <property type="match status" value="1"/>
</dbReference>
<dbReference type="GO" id="GO:0005783">
    <property type="term" value="C:endoplasmic reticulum"/>
    <property type="evidence" value="ECO:0000318"/>
    <property type="project" value="GO_Central"/>
</dbReference>
<comment type="similarity">
    <text evidence="3 12">Belongs to the protein disulfide isomerase family.</text>
</comment>
<dbReference type="GeneTree" id="ENSGT00940000168917"/>
<name>F6RBW8_CIOIN</name>
<dbReference type="PANTHER" id="PTHR18929:SF240">
    <property type="entry name" value="PROTEIN DISULFIDE-ISOMERASE"/>
    <property type="match status" value="1"/>
</dbReference>
<comment type="subcellular location">
    <subcellularLocation>
        <location evidence="2">Endoplasmic reticulum lumen</location>
    </subcellularLocation>
</comment>
<dbReference type="InterPro" id="IPR005792">
    <property type="entry name" value="Prot_disulphide_isomerase"/>
</dbReference>
<feature type="region of interest" description="Disordered" evidence="14">
    <location>
        <begin position="474"/>
        <end position="503"/>
    </location>
</feature>
<dbReference type="GO" id="GO:0003756">
    <property type="term" value="F:protein disulfide isomerase activity"/>
    <property type="evidence" value="ECO:0000318"/>
    <property type="project" value="GO_Central"/>
</dbReference>
<dbReference type="PROSITE" id="PS00194">
    <property type="entry name" value="THIOREDOXIN_1"/>
    <property type="match status" value="2"/>
</dbReference>
<feature type="disulfide bond" description="Redox-active" evidence="11">
    <location>
        <begin position="54"/>
        <end position="57"/>
    </location>
</feature>